<dbReference type="AlphaFoldDB" id="A0A1M5LXK3"/>
<gene>
    <name evidence="1" type="ORF">SAMN04488116_2116</name>
</gene>
<dbReference type="RefSeq" id="WP_073179271.1">
    <property type="nucleotide sequence ID" value="NZ_FQWL01000003.1"/>
</dbReference>
<sequence>MYDERSNDVGFEYSGKHWGQSDYPDFKETFKKSIEDLDRHTSMDLVYLNGNILPTGDLTVAKVRIKKIRWHFGFSRMIMEVDLLYDVEGVTVSITGKNKVQVVATKEGNLFKSLKHGHYLFLSNLCER</sequence>
<evidence type="ECO:0000313" key="1">
    <source>
        <dbReference type="EMBL" id="SHG69123.1"/>
    </source>
</evidence>
<organism evidence="1 2">
    <name type="scientific">Flagellimonas flava</name>
    <dbReference type="NCBI Taxonomy" id="570519"/>
    <lineage>
        <taxon>Bacteria</taxon>
        <taxon>Pseudomonadati</taxon>
        <taxon>Bacteroidota</taxon>
        <taxon>Flavobacteriia</taxon>
        <taxon>Flavobacteriales</taxon>
        <taxon>Flavobacteriaceae</taxon>
        <taxon>Flagellimonas</taxon>
    </lineage>
</organism>
<accession>A0A1M5LXK3</accession>
<dbReference type="EMBL" id="FQWL01000003">
    <property type="protein sequence ID" value="SHG69123.1"/>
    <property type="molecule type" value="Genomic_DNA"/>
</dbReference>
<evidence type="ECO:0000313" key="2">
    <source>
        <dbReference type="Proteomes" id="UP000184532"/>
    </source>
</evidence>
<dbReference type="Proteomes" id="UP000184532">
    <property type="component" value="Unassembled WGS sequence"/>
</dbReference>
<name>A0A1M5LXK3_9FLAO</name>
<proteinExistence type="predicted"/>
<keyword evidence="2" id="KW-1185">Reference proteome</keyword>
<protein>
    <submittedName>
        <fullName evidence="1">Uncharacterized protein</fullName>
    </submittedName>
</protein>
<dbReference type="OrthoDB" id="1442872at2"/>
<reference evidence="2" key="1">
    <citation type="submission" date="2016-11" db="EMBL/GenBank/DDBJ databases">
        <authorList>
            <person name="Varghese N."/>
            <person name="Submissions S."/>
        </authorList>
    </citation>
    <scope>NUCLEOTIDE SEQUENCE [LARGE SCALE GENOMIC DNA]</scope>
    <source>
        <strain evidence="2">DSM 22638</strain>
    </source>
</reference>